<comment type="cofactor">
    <cofactor evidence="1">
        <name>[3Fe-4S] cluster</name>
        <dbReference type="ChEBI" id="CHEBI:21137"/>
    </cofactor>
</comment>
<dbReference type="EMBL" id="WEGJ01000018">
    <property type="protein sequence ID" value="MQY14142.1"/>
    <property type="molecule type" value="Genomic_DNA"/>
</dbReference>
<reference evidence="10 11" key="1">
    <citation type="submission" date="2019-10" db="EMBL/GenBank/DDBJ databases">
        <title>Streptomyces smaragdinus sp. nov. and Streptomyces fabii sp. nov., isolated from the gut of fungus growing-termite Macrotermes natalensis.</title>
        <authorList>
            <person name="Schwitalla J."/>
            <person name="Benndorf R."/>
            <person name="Martin K."/>
            <person name="De Beer W."/>
            <person name="Kaster A.-K."/>
            <person name="Vollmers J."/>
            <person name="Poulsen M."/>
            <person name="Beemelmanns C."/>
        </authorList>
    </citation>
    <scope>NUCLEOTIDE SEQUENCE [LARGE SCALE GENOMIC DNA]</scope>
    <source>
        <strain evidence="10 11">RB5</strain>
    </source>
</reference>
<keyword evidence="5 8" id="KW-0408">Iron</keyword>
<comment type="caution">
    <text evidence="10">The sequence shown here is derived from an EMBL/GenBank/DDBJ whole genome shotgun (WGS) entry which is preliminary data.</text>
</comment>
<name>A0A7K0CM93_9ACTN</name>
<keyword evidence="6 8" id="KW-0411">Iron-sulfur</keyword>
<dbReference type="Gene3D" id="3.30.70.20">
    <property type="match status" value="1"/>
</dbReference>
<evidence type="ECO:0000256" key="1">
    <source>
        <dbReference type="ARBA" id="ARBA00001927"/>
    </source>
</evidence>
<comment type="function">
    <text evidence="8">Ferredoxins are iron-sulfur proteins that transfer electrons in a wide variety of metabolic reactions.</text>
</comment>
<dbReference type="InterPro" id="IPR001080">
    <property type="entry name" value="3Fe4S_ferredoxin"/>
</dbReference>
<feature type="domain" description="4Fe-4S ferredoxin-type" evidence="9">
    <location>
        <begin position="1"/>
        <end position="29"/>
    </location>
</feature>
<dbReference type="OrthoDB" id="3215002at2"/>
<evidence type="ECO:0000259" key="9">
    <source>
        <dbReference type="PROSITE" id="PS51379"/>
    </source>
</evidence>
<dbReference type="RefSeq" id="WP_153454512.1">
    <property type="nucleotide sequence ID" value="NZ_WEGJ01000018.1"/>
</dbReference>
<dbReference type="PRINTS" id="PR00352">
    <property type="entry name" value="3FE4SFRDOXIN"/>
</dbReference>
<dbReference type="AlphaFoldDB" id="A0A7K0CM93"/>
<proteinExistence type="predicted"/>
<dbReference type="Pfam" id="PF13459">
    <property type="entry name" value="Fer4_15"/>
    <property type="match status" value="1"/>
</dbReference>
<evidence type="ECO:0000256" key="4">
    <source>
        <dbReference type="ARBA" id="ARBA00022982"/>
    </source>
</evidence>
<dbReference type="PANTHER" id="PTHR36923:SF3">
    <property type="entry name" value="FERREDOXIN"/>
    <property type="match status" value="1"/>
</dbReference>
<keyword evidence="11" id="KW-1185">Reference proteome</keyword>
<evidence type="ECO:0000256" key="7">
    <source>
        <dbReference type="ARBA" id="ARBA00023291"/>
    </source>
</evidence>
<dbReference type="PANTHER" id="PTHR36923">
    <property type="entry name" value="FERREDOXIN"/>
    <property type="match status" value="1"/>
</dbReference>
<dbReference type="GO" id="GO:0005506">
    <property type="term" value="F:iron ion binding"/>
    <property type="evidence" value="ECO:0007669"/>
    <property type="project" value="UniProtKB-UniRule"/>
</dbReference>
<dbReference type="PROSITE" id="PS51379">
    <property type="entry name" value="4FE4S_FER_2"/>
    <property type="match status" value="1"/>
</dbReference>
<dbReference type="SUPFAM" id="SSF54862">
    <property type="entry name" value="4Fe-4S ferredoxins"/>
    <property type="match status" value="1"/>
</dbReference>
<accession>A0A7K0CM93</accession>
<dbReference type="GO" id="GO:0051538">
    <property type="term" value="F:3 iron, 4 sulfur cluster binding"/>
    <property type="evidence" value="ECO:0007669"/>
    <property type="project" value="UniProtKB-KW"/>
</dbReference>
<evidence type="ECO:0000313" key="11">
    <source>
        <dbReference type="Proteomes" id="UP000466345"/>
    </source>
</evidence>
<evidence type="ECO:0000256" key="8">
    <source>
        <dbReference type="RuleBase" id="RU368020"/>
    </source>
</evidence>
<keyword evidence="3 8" id="KW-0479">Metal-binding</keyword>
<gene>
    <name evidence="10" type="ORF">SRB5_43040</name>
</gene>
<evidence type="ECO:0000256" key="2">
    <source>
        <dbReference type="ARBA" id="ARBA00022448"/>
    </source>
</evidence>
<evidence type="ECO:0000256" key="3">
    <source>
        <dbReference type="ARBA" id="ARBA00022723"/>
    </source>
</evidence>
<protein>
    <recommendedName>
        <fullName evidence="8">Ferredoxin</fullName>
    </recommendedName>
</protein>
<sequence>MKAVVDATKCNAYGTCAEICPSVFTLDEWGYAAVAGDGTVPADAVESARAAVADCPEKAITLTAA</sequence>
<keyword evidence="7" id="KW-0003">3Fe-4S</keyword>
<evidence type="ECO:0000313" key="10">
    <source>
        <dbReference type="EMBL" id="MQY14142.1"/>
    </source>
</evidence>
<keyword evidence="4 8" id="KW-0249">Electron transport</keyword>
<keyword evidence="2 8" id="KW-0813">Transport</keyword>
<dbReference type="InterPro" id="IPR017896">
    <property type="entry name" value="4Fe4S_Fe-S-bd"/>
</dbReference>
<dbReference type="InterPro" id="IPR051269">
    <property type="entry name" value="Fe-S_cluster_ET"/>
</dbReference>
<evidence type="ECO:0000256" key="6">
    <source>
        <dbReference type="ARBA" id="ARBA00023014"/>
    </source>
</evidence>
<dbReference type="Proteomes" id="UP000466345">
    <property type="component" value="Unassembled WGS sequence"/>
</dbReference>
<organism evidence="10 11">
    <name type="scientific">Streptomyces smaragdinus</name>
    <dbReference type="NCBI Taxonomy" id="2585196"/>
    <lineage>
        <taxon>Bacteria</taxon>
        <taxon>Bacillati</taxon>
        <taxon>Actinomycetota</taxon>
        <taxon>Actinomycetes</taxon>
        <taxon>Kitasatosporales</taxon>
        <taxon>Streptomycetaceae</taxon>
        <taxon>Streptomyces</taxon>
    </lineage>
</organism>
<evidence type="ECO:0000256" key="5">
    <source>
        <dbReference type="ARBA" id="ARBA00023004"/>
    </source>
</evidence>
<dbReference type="GO" id="GO:0009055">
    <property type="term" value="F:electron transfer activity"/>
    <property type="evidence" value="ECO:0007669"/>
    <property type="project" value="UniProtKB-UniRule"/>
</dbReference>